<organism evidence="4 5">
    <name type="scientific">Butyricimonas faecalis</name>
    <dbReference type="NCBI Taxonomy" id="2093856"/>
    <lineage>
        <taxon>Bacteria</taxon>
        <taxon>Pseudomonadati</taxon>
        <taxon>Bacteroidota</taxon>
        <taxon>Bacteroidia</taxon>
        <taxon>Bacteroidales</taxon>
        <taxon>Odoribacteraceae</taxon>
        <taxon>Butyricimonas</taxon>
    </lineage>
</organism>
<evidence type="ECO:0000259" key="2">
    <source>
        <dbReference type="Pfam" id="PF09822"/>
    </source>
</evidence>
<dbReference type="OrthoDB" id="9777219at2"/>
<dbReference type="InterPro" id="IPR019196">
    <property type="entry name" value="ABC_transp_unknown"/>
</dbReference>
<dbReference type="RefSeq" id="WP_106481844.1">
    <property type="nucleotide sequence ID" value="NZ_CP032819.1"/>
</dbReference>
<dbReference type="AlphaFoldDB" id="A0A3S9VXQ5"/>
<keyword evidence="1" id="KW-0812">Transmembrane</keyword>
<feature type="domain" description="DUF7088" evidence="3">
    <location>
        <begin position="35"/>
        <end position="137"/>
    </location>
</feature>
<dbReference type="EMBL" id="CP032819">
    <property type="protein sequence ID" value="AZS31317.1"/>
    <property type="molecule type" value="Genomic_DNA"/>
</dbReference>
<proteinExistence type="predicted"/>
<feature type="transmembrane region" description="Helical" evidence="1">
    <location>
        <begin position="461"/>
        <end position="482"/>
    </location>
</feature>
<sequence>MKKKLIYNPTYLILSLIAVNIISYFLFIRIDLTSNKKYSLSPVSKTMIKKIDKDISVTLFMSEGLTPDKVKLGREFRHLLKEYKTISNKVFTINTIIPNNRDKEALAEQLGIEPIAQEIAERDMVKIQKVYFGAVIQIGDKKETINILPTTALEYEVTRRLKEACDTTKPTIGFLRGHNEMLRQKTQLIEHELSHSAKIESMRIDQFTDLNDYKVICIVGPKESFSKEELVRLEQYLEQGGRLYIALNHAVGQISYSQNNGFINRVGIEDMLEEFGLKINYDFVVDNYCGRILVTQDQGFLQLQSDRHFPYIPIIQNFSSHVITKGLNAMLLQFASSITNVKTTSAYTFTPLAKSSSISGVQKVPVFFDIYKTWTRKHDFNHPYNTVAALLSNEDNNSAIVVITDADFMQDKFFDPFYISNINFAVNSIEWLADDSGLIKLRNKYIENQSLKVVSDSYRRFLKYTNFFLPIVLVLLIGLYQYREYKRKRLRRSQPGRID</sequence>
<evidence type="ECO:0000313" key="5">
    <source>
        <dbReference type="Proteomes" id="UP000270673"/>
    </source>
</evidence>
<keyword evidence="1" id="KW-1133">Transmembrane helix</keyword>
<keyword evidence="1" id="KW-0472">Membrane</keyword>
<feature type="domain" description="ABC-type uncharacterised transport system" evidence="2">
    <location>
        <begin position="169"/>
        <end position="427"/>
    </location>
</feature>
<feature type="transmembrane region" description="Helical" evidence="1">
    <location>
        <begin position="12"/>
        <end position="30"/>
    </location>
</feature>
<name>A0A3S9VXQ5_9BACT</name>
<dbReference type="Pfam" id="PF09822">
    <property type="entry name" value="ABC_transp_aux"/>
    <property type="match status" value="1"/>
</dbReference>
<protein>
    <submittedName>
        <fullName evidence="4">ABC transporter</fullName>
    </submittedName>
</protein>
<evidence type="ECO:0000313" key="4">
    <source>
        <dbReference type="EMBL" id="AZS31317.1"/>
    </source>
</evidence>
<evidence type="ECO:0000256" key="1">
    <source>
        <dbReference type="SAM" id="Phobius"/>
    </source>
</evidence>
<evidence type="ECO:0000259" key="3">
    <source>
        <dbReference type="Pfam" id="PF23357"/>
    </source>
</evidence>
<keyword evidence="5" id="KW-1185">Reference proteome</keyword>
<dbReference type="Pfam" id="PF23357">
    <property type="entry name" value="DUF7088"/>
    <property type="match status" value="1"/>
</dbReference>
<accession>A0A3S9VXQ5</accession>
<dbReference type="Proteomes" id="UP000270673">
    <property type="component" value="Chromosome"/>
</dbReference>
<dbReference type="KEGG" id="buy:D8S85_18380"/>
<gene>
    <name evidence="4" type="ORF">D8S85_18380</name>
</gene>
<reference evidence="4 5" key="1">
    <citation type="submission" date="2018-10" db="EMBL/GenBank/DDBJ databases">
        <title>Butyricimonas faecalis sp. nov., isolated from human faeces and emended description of the genus Butyricimonas.</title>
        <authorList>
            <person name="Le Roy T."/>
            <person name="Van der Smissen P."/>
            <person name="Paquot A."/>
            <person name="Delzenne N."/>
            <person name="Muccioli G."/>
            <person name="Collet J.-F."/>
            <person name="Cani P.D."/>
        </authorList>
    </citation>
    <scope>NUCLEOTIDE SEQUENCE [LARGE SCALE GENOMIC DNA]</scope>
    <source>
        <strain evidence="4 5">H184</strain>
    </source>
</reference>
<dbReference type="InterPro" id="IPR055396">
    <property type="entry name" value="DUF7088"/>
</dbReference>